<dbReference type="STRING" id="45357.A0A2V1AZL7"/>
<feature type="compositionally biased region" description="Basic and acidic residues" evidence="1">
    <location>
        <begin position="422"/>
        <end position="432"/>
    </location>
</feature>
<evidence type="ECO:0000256" key="1">
    <source>
        <dbReference type="SAM" id="MobiDB-lite"/>
    </source>
</evidence>
<organism evidence="2 3">
    <name type="scientific">Candidozyma haemuli</name>
    <dbReference type="NCBI Taxonomy" id="45357"/>
    <lineage>
        <taxon>Eukaryota</taxon>
        <taxon>Fungi</taxon>
        <taxon>Dikarya</taxon>
        <taxon>Ascomycota</taxon>
        <taxon>Saccharomycotina</taxon>
        <taxon>Pichiomycetes</taxon>
        <taxon>Metschnikowiaceae</taxon>
        <taxon>Candidozyma</taxon>
    </lineage>
</organism>
<dbReference type="EMBL" id="PKFO01000011">
    <property type="protein sequence ID" value="PVH23510.1"/>
    <property type="molecule type" value="Genomic_DNA"/>
</dbReference>
<gene>
    <name evidence="2" type="ORF">CXQ85_003800</name>
</gene>
<dbReference type="OrthoDB" id="10495071at2759"/>
<reference evidence="2 3" key="1">
    <citation type="submission" date="2017-12" db="EMBL/GenBank/DDBJ databases">
        <title>Genome Sequence of a Multidrug-Resistant Candida haemulonii Isolate from a Patient with Chronic Leg Ulcers in Israel.</title>
        <authorList>
            <person name="Chow N.A."/>
            <person name="Gade L."/>
            <person name="Batra D."/>
            <person name="Rowe L.A."/>
            <person name="Ben-Ami R."/>
            <person name="Loparev V.N."/>
            <person name="Litvintseva A.P."/>
        </authorList>
    </citation>
    <scope>NUCLEOTIDE SEQUENCE [LARGE SCALE GENOMIC DNA]</scope>
    <source>
        <strain evidence="2 3">B11899</strain>
    </source>
</reference>
<dbReference type="GeneID" id="37009130"/>
<dbReference type="VEuPathDB" id="FungiDB:CXQ85_003800"/>
<accession>A0A2V1AZL7</accession>
<protein>
    <submittedName>
        <fullName evidence="2">Uncharacterized protein</fullName>
    </submittedName>
</protein>
<dbReference type="AlphaFoldDB" id="A0A2V1AZL7"/>
<feature type="compositionally biased region" description="Basic residues" evidence="1">
    <location>
        <begin position="247"/>
        <end position="265"/>
    </location>
</feature>
<feature type="compositionally biased region" description="Polar residues" evidence="1">
    <location>
        <begin position="335"/>
        <end position="359"/>
    </location>
</feature>
<evidence type="ECO:0000313" key="3">
    <source>
        <dbReference type="Proteomes" id="UP000244309"/>
    </source>
</evidence>
<feature type="compositionally biased region" description="Low complexity" evidence="1">
    <location>
        <begin position="280"/>
        <end position="295"/>
    </location>
</feature>
<feature type="compositionally biased region" description="Polar residues" evidence="1">
    <location>
        <begin position="269"/>
        <end position="279"/>
    </location>
</feature>
<feature type="compositionally biased region" description="Polar residues" evidence="1">
    <location>
        <begin position="44"/>
        <end position="58"/>
    </location>
</feature>
<keyword evidence="3" id="KW-1185">Reference proteome</keyword>
<feature type="compositionally biased region" description="Low complexity" evidence="1">
    <location>
        <begin position="73"/>
        <end position="83"/>
    </location>
</feature>
<feature type="compositionally biased region" description="Low complexity" evidence="1">
    <location>
        <begin position="204"/>
        <end position="222"/>
    </location>
</feature>
<feature type="compositionally biased region" description="Basic and acidic residues" evidence="1">
    <location>
        <begin position="303"/>
        <end position="320"/>
    </location>
</feature>
<sequence>MPAKTKKQQNRPEESNSKLSRMLMGYSNDDEPEPTGPSHVPRNFNPNWQPRSNHQPRNQQKKHANLPRNTQANGHHPNQNNHPNRPKHPNSNRPNNLNNPNNQQYVSDGPANRPSNNGFNGPKGPANHPSNNGFNGPKGPANHPSNNGFNGPKGPANHPSNNGFNGPKGPANHPSNNGFNGPKGPANHPSNNGFNGPKGPAIHPSNNGFNGPKGPKGYKGPNVPNPPKAQKVSKGPKPQNQPQNPKPHPKQGKQGKQGKKGKQGNKHPSTSNQVGQINVQRSPSSRSLSPTSSQSNVHGKRPRIIDHRSFSDSEEPESHEAGPLLKKRNVEKESNVVSPSSTDQESSGQAEPNTNQGSPKTGPVPSRVVNVRPASTPPPVRVSEPLPDFVSLNDVDDGSSFVAKKRDAPVATAETETQSDTKSTEMETKSENEAGSTYATGANMKKVNRAKRGSISSNSSMEIEDRSDSVESDDTPPVVQASIEPGPVSCEINFDYIQPSSVHEVILQKWLKFSFSTGSQIHIVGELGLLTDFVAKPKKIKTLFRTVISPGYGTLFAETIQGDKIKMEKVYYLEGCPCVFRGFDTFTIDLKEAKIFNKDNKLVGEGNSQEGYVLKLKCDFSPYDRPYFWDSRLPIEEPISI</sequence>
<name>A0A2V1AZL7_9ASCO</name>
<comment type="caution">
    <text evidence="2">The sequence shown here is derived from an EMBL/GenBank/DDBJ whole genome shotgun (WGS) entry which is preliminary data.</text>
</comment>
<dbReference type="RefSeq" id="XP_025344450.1">
    <property type="nucleotide sequence ID" value="XM_025487434.1"/>
</dbReference>
<proteinExistence type="predicted"/>
<feature type="region of interest" description="Disordered" evidence="1">
    <location>
        <begin position="1"/>
        <end position="478"/>
    </location>
</feature>
<dbReference type="Proteomes" id="UP000244309">
    <property type="component" value="Unassembled WGS sequence"/>
</dbReference>
<feature type="compositionally biased region" description="Low complexity" evidence="1">
    <location>
        <begin position="91"/>
        <end position="102"/>
    </location>
</feature>
<evidence type="ECO:0000313" key="2">
    <source>
        <dbReference type="EMBL" id="PVH23510.1"/>
    </source>
</evidence>